<comment type="caution">
    <text evidence="2">The sequence shown here is derived from an EMBL/GenBank/DDBJ whole genome shotgun (WGS) entry which is preliminary data.</text>
</comment>
<evidence type="ECO:0000313" key="3">
    <source>
        <dbReference type="Proteomes" id="UP000325218"/>
    </source>
</evidence>
<evidence type="ECO:0000313" key="2">
    <source>
        <dbReference type="EMBL" id="TYA15177.1"/>
    </source>
</evidence>
<dbReference type="Proteomes" id="UP000325218">
    <property type="component" value="Unassembled WGS sequence"/>
</dbReference>
<organism evidence="2 3">
    <name type="scientific">Paenibacillus faecis</name>
    <dbReference type="NCBI Taxonomy" id="862114"/>
    <lineage>
        <taxon>Bacteria</taxon>
        <taxon>Bacillati</taxon>
        <taxon>Bacillota</taxon>
        <taxon>Bacilli</taxon>
        <taxon>Bacillales</taxon>
        <taxon>Paenibacillaceae</taxon>
        <taxon>Paenibacillus</taxon>
    </lineage>
</organism>
<keyword evidence="3" id="KW-1185">Reference proteome</keyword>
<dbReference type="RefSeq" id="WP_148450768.1">
    <property type="nucleotide sequence ID" value="NZ_VSDO01000001.1"/>
</dbReference>
<accession>A0A5D0D1Z2</accession>
<dbReference type="InterPro" id="IPR019953">
    <property type="entry name" value="OHR"/>
</dbReference>
<comment type="similarity">
    <text evidence="1">Belongs to the OsmC/Ohr family.</text>
</comment>
<dbReference type="InterPro" id="IPR015946">
    <property type="entry name" value="KH_dom-like_a/b"/>
</dbReference>
<dbReference type="PANTHER" id="PTHR33797">
    <property type="entry name" value="ORGANIC HYDROPEROXIDE RESISTANCE PROTEIN-LIKE"/>
    <property type="match status" value="1"/>
</dbReference>
<dbReference type="Pfam" id="PF02566">
    <property type="entry name" value="OsmC"/>
    <property type="match status" value="1"/>
</dbReference>
<proteinExistence type="inferred from homology"/>
<dbReference type="Gene3D" id="2.20.25.10">
    <property type="match status" value="1"/>
</dbReference>
<protein>
    <submittedName>
        <fullName evidence="2">Organic hydroperoxide resistance protein</fullName>
    </submittedName>
</protein>
<dbReference type="InterPro" id="IPR003718">
    <property type="entry name" value="OsmC/Ohr_fam"/>
</dbReference>
<dbReference type="AlphaFoldDB" id="A0A5D0D1Z2"/>
<dbReference type="OrthoDB" id="9797508at2"/>
<name>A0A5D0D1Z2_9BACL</name>
<dbReference type="InterPro" id="IPR036102">
    <property type="entry name" value="OsmC/Ohrsf"/>
</dbReference>
<gene>
    <name evidence="2" type="ORF">FRY98_05870</name>
</gene>
<dbReference type="GO" id="GO:0006979">
    <property type="term" value="P:response to oxidative stress"/>
    <property type="evidence" value="ECO:0007669"/>
    <property type="project" value="InterPro"/>
</dbReference>
<dbReference type="EMBL" id="VSDO01000001">
    <property type="protein sequence ID" value="TYA15177.1"/>
    <property type="molecule type" value="Genomic_DNA"/>
</dbReference>
<dbReference type="NCBIfam" id="TIGR03561">
    <property type="entry name" value="organ_hyd_perox"/>
    <property type="match status" value="1"/>
</dbReference>
<dbReference type="PANTHER" id="PTHR33797:SF2">
    <property type="entry name" value="ORGANIC HYDROPEROXIDE RESISTANCE PROTEIN-LIKE"/>
    <property type="match status" value="1"/>
</dbReference>
<evidence type="ECO:0000256" key="1">
    <source>
        <dbReference type="ARBA" id="ARBA00007378"/>
    </source>
</evidence>
<reference evidence="2 3" key="1">
    <citation type="submission" date="2019-08" db="EMBL/GenBank/DDBJ databases">
        <title>Genome sequencing of Paenibacillus faecis DSM 23593(T).</title>
        <authorList>
            <person name="Kook J.-K."/>
            <person name="Park S.-N."/>
            <person name="Lim Y.K."/>
        </authorList>
    </citation>
    <scope>NUCLEOTIDE SEQUENCE [LARGE SCALE GENOMIC DNA]</scope>
    <source>
        <strain evidence="2 3">DSM 23593</strain>
    </source>
</reference>
<sequence>MKPLYTVSATVKGGRTGTVETSDGVLKLNLSMPEAMGGQGGGGTNPEALFAAGYGACFASALANVAQKAGVKAEDAEVTHHVSIGKDEEDGGFRLAVQIDVKLPGVERAKAQELLHQAHDFCPYSKATRGNIEVKLNLVE</sequence>
<dbReference type="SUPFAM" id="SSF82784">
    <property type="entry name" value="OsmC-like"/>
    <property type="match status" value="1"/>
</dbReference>
<dbReference type="Gene3D" id="3.30.300.20">
    <property type="match status" value="1"/>
</dbReference>